<evidence type="ECO:0000313" key="2">
    <source>
        <dbReference type="Proteomes" id="UP001139103"/>
    </source>
</evidence>
<organism evidence="1 2">
    <name type="scientific">Blastopirellula sediminis</name>
    <dbReference type="NCBI Taxonomy" id="2894196"/>
    <lineage>
        <taxon>Bacteria</taxon>
        <taxon>Pseudomonadati</taxon>
        <taxon>Planctomycetota</taxon>
        <taxon>Planctomycetia</taxon>
        <taxon>Pirellulales</taxon>
        <taxon>Pirellulaceae</taxon>
        <taxon>Blastopirellula</taxon>
    </lineage>
</organism>
<name>A0A9X1SFN0_9BACT</name>
<dbReference type="EMBL" id="JAJKFT010000004">
    <property type="protein sequence ID" value="MCC9628498.1"/>
    <property type="molecule type" value="Genomic_DNA"/>
</dbReference>
<dbReference type="AlphaFoldDB" id="A0A9X1SFN0"/>
<gene>
    <name evidence="1" type="ORF">LOC68_08830</name>
</gene>
<comment type="caution">
    <text evidence="1">The sequence shown here is derived from an EMBL/GenBank/DDBJ whole genome shotgun (WGS) entry which is preliminary data.</text>
</comment>
<sequence length="110" mass="12794">MDAREVRQLVLQEIDDRWDESNSHAFNLRTALIKPTPTPMIHRLVRNGKIKDAIVDVWIVLKELPEGDGYLIFYDEDRNQFGLASKGFPEDRYPVISGYYGSFWNAFKGM</sequence>
<keyword evidence="2" id="KW-1185">Reference proteome</keyword>
<dbReference type="Proteomes" id="UP001139103">
    <property type="component" value="Unassembled WGS sequence"/>
</dbReference>
<reference evidence="1" key="1">
    <citation type="submission" date="2021-11" db="EMBL/GenBank/DDBJ databases">
        <title>Genome sequence.</title>
        <authorList>
            <person name="Sun Q."/>
        </authorList>
    </citation>
    <scope>NUCLEOTIDE SEQUENCE</scope>
    <source>
        <strain evidence="1">JC732</strain>
    </source>
</reference>
<protein>
    <submittedName>
        <fullName evidence="1">Uncharacterized protein</fullName>
    </submittedName>
</protein>
<evidence type="ECO:0000313" key="1">
    <source>
        <dbReference type="EMBL" id="MCC9628498.1"/>
    </source>
</evidence>
<dbReference type="RefSeq" id="WP_230217819.1">
    <property type="nucleotide sequence ID" value="NZ_JAJKFT010000004.1"/>
</dbReference>
<accession>A0A9X1SFN0</accession>
<proteinExistence type="predicted"/>